<dbReference type="InterPro" id="IPR017927">
    <property type="entry name" value="FAD-bd_FR_type"/>
</dbReference>
<proteinExistence type="inferred from homology"/>
<name>A0A369W0L0_9HYPH</name>
<dbReference type="Pfam" id="PF04954">
    <property type="entry name" value="SIP"/>
    <property type="match status" value="1"/>
</dbReference>
<dbReference type="RefSeq" id="WP_114646751.1">
    <property type="nucleotide sequence ID" value="NZ_QQNH01000025.1"/>
</dbReference>
<dbReference type="InterPro" id="IPR007037">
    <property type="entry name" value="SIP_rossman_dom"/>
</dbReference>
<dbReference type="InterPro" id="IPR039374">
    <property type="entry name" value="SIP_fam"/>
</dbReference>
<dbReference type="OrthoDB" id="9814826at2"/>
<protein>
    <submittedName>
        <fullName evidence="3">Siderophore-interacting protein</fullName>
    </submittedName>
</protein>
<dbReference type="CDD" id="cd06193">
    <property type="entry name" value="siderophore_interacting"/>
    <property type="match status" value="1"/>
</dbReference>
<dbReference type="Gene3D" id="3.40.50.80">
    <property type="entry name" value="Nucleotide-binding domain of ferredoxin-NADP reductase (FNR) module"/>
    <property type="match status" value="1"/>
</dbReference>
<dbReference type="PANTHER" id="PTHR30157">
    <property type="entry name" value="FERRIC REDUCTASE, NADPH-DEPENDENT"/>
    <property type="match status" value="1"/>
</dbReference>
<dbReference type="AlphaFoldDB" id="A0A369W0L0"/>
<sequence>MSGTERGVERIRHELKFRIASVVGTERITPKMARITLTSDDFDSFVSLAYDDHCKVFFPEAGQSEFPLPQRGENGLVFPDGRRPEARDYTPRSYDNAAKTLILDFVLHGDGPASSWAETAEPGDRIGIGGPRGSFVVKGAFDWYLLIGDETALPAIARRLEELPKSAKAIAIIEVADNGEIQTIDAPKGAEIHWLSREGAEPGDPDRLLGAAQALALPEGDGYVFIAGENRVSKALRTHFVDTLGHNPDWIKAAGYWQVGADDFDDGHAH</sequence>
<keyword evidence="4" id="KW-1185">Reference proteome</keyword>
<dbReference type="InterPro" id="IPR013113">
    <property type="entry name" value="SIP_FAD-bd"/>
</dbReference>
<dbReference type="Proteomes" id="UP000253759">
    <property type="component" value="Unassembled WGS sequence"/>
</dbReference>
<accession>A0A369W0L0</accession>
<comment type="caution">
    <text evidence="3">The sequence shown here is derived from an EMBL/GenBank/DDBJ whole genome shotgun (WGS) entry which is preliminary data.</text>
</comment>
<dbReference type="EMBL" id="QQNH01000025">
    <property type="protein sequence ID" value="RDE08058.1"/>
    <property type="molecule type" value="Genomic_DNA"/>
</dbReference>
<evidence type="ECO:0000259" key="2">
    <source>
        <dbReference type="PROSITE" id="PS51384"/>
    </source>
</evidence>
<dbReference type="InterPro" id="IPR039261">
    <property type="entry name" value="FNR_nucleotide-bd"/>
</dbReference>
<dbReference type="GO" id="GO:0016491">
    <property type="term" value="F:oxidoreductase activity"/>
    <property type="evidence" value="ECO:0007669"/>
    <property type="project" value="InterPro"/>
</dbReference>
<evidence type="ECO:0000313" key="4">
    <source>
        <dbReference type="Proteomes" id="UP000253759"/>
    </source>
</evidence>
<gene>
    <name evidence="3" type="ORF">DVH29_13645</name>
</gene>
<dbReference type="PROSITE" id="PS51384">
    <property type="entry name" value="FAD_FR"/>
    <property type="match status" value="1"/>
</dbReference>
<evidence type="ECO:0000256" key="1">
    <source>
        <dbReference type="ARBA" id="ARBA00035644"/>
    </source>
</evidence>
<dbReference type="InterPro" id="IPR017938">
    <property type="entry name" value="Riboflavin_synthase-like_b-brl"/>
</dbReference>
<dbReference type="PANTHER" id="PTHR30157:SF0">
    <property type="entry name" value="NADPH-DEPENDENT FERRIC-CHELATE REDUCTASE"/>
    <property type="match status" value="1"/>
</dbReference>
<organism evidence="3 4">
    <name type="scientific">Pelagibacterium lacus</name>
    <dbReference type="NCBI Taxonomy" id="2282655"/>
    <lineage>
        <taxon>Bacteria</taxon>
        <taxon>Pseudomonadati</taxon>
        <taxon>Pseudomonadota</taxon>
        <taxon>Alphaproteobacteria</taxon>
        <taxon>Hyphomicrobiales</taxon>
        <taxon>Devosiaceae</taxon>
        <taxon>Pelagibacterium</taxon>
    </lineage>
</organism>
<feature type="domain" description="FAD-binding FR-type" evidence="2">
    <location>
        <begin position="15"/>
        <end position="138"/>
    </location>
</feature>
<dbReference type="Pfam" id="PF08021">
    <property type="entry name" value="FAD_binding_9"/>
    <property type="match status" value="1"/>
</dbReference>
<dbReference type="Gene3D" id="2.40.30.10">
    <property type="entry name" value="Translation factors"/>
    <property type="match status" value="1"/>
</dbReference>
<reference evidence="4" key="1">
    <citation type="submission" date="2018-07" db="EMBL/GenBank/DDBJ databases">
        <authorList>
            <person name="Liu B.-T."/>
            <person name="Du Z."/>
        </authorList>
    </citation>
    <scope>NUCLEOTIDE SEQUENCE [LARGE SCALE GENOMIC DNA]</scope>
    <source>
        <strain evidence="4">XYN52</strain>
    </source>
</reference>
<evidence type="ECO:0000313" key="3">
    <source>
        <dbReference type="EMBL" id="RDE08058.1"/>
    </source>
</evidence>
<dbReference type="SUPFAM" id="SSF63380">
    <property type="entry name" value="Riboflavin synthase domain-like"/>
    <property type="match status" value="1"/>
</dbReference>
<comment type="similarity">
    <text evidence="1">Belongs to the SIP oxidoreductase family.</text>
</comment>